<feature type="transmembrane region" description="Helical" evidence="5">
    <location>
        <begin position="375"/>
        <end position="391"/>
    </location>
</feature>
<dbReference type="EMBL" id="JAKREW010000071">
    <property type="protein sequence ID" value="MCG7509110.1"/>
    <property type="molecule type" value="Genomic_DNA"/>
</dbReference>
<keyword evidence="2 5" id="KW-0812">Transmembrane</keyword>
<feature type="transmembrane region" description="Helical" evidence="5">
    <location>
        <begin position="442"/>
        <end position="462"/>
    </location>
</feature>
<dbReference type="PANTHER" id="PTHR37422">
    <property type="entry name" value="TEICHURONIC ACID BIOSYNTHESIS PROTEIN TUAE"/>
    <property type="match status" value="1"/>
</dbReference>
<dbReference type="GO" id="GO:0016874">
    <property type="term" value="F:ligase activity"/>
    <property type="evidence" value="ECO:0007669"/>
    <property type="project" value="UniProtKB-KW"/>
</dbReference>
<keyword evidence="4 5" id="KW-0472">Membrane</keyword>
<evidence type="ECO:0000313" key="8">
    <source>
        <dbReference type="EMBL" id="MCG7509110.1"/>
    </source>
</evidence>
<dbReference type="InterPro" id="IPR007016">
    <property type="entry name" value="O-antigen_ligase-rel_domated"/>
</dbReference>
<sequence length="695" mass="77130">MSFPIFVINLDRETGRWNELQASAREAGVVLTRIAACDGRTLRPEDWTDIDLASARRQNGREILAAECACYRSHLRALERFLEDGRPYGLIVEDDVSFDADTLPRIDAIVAAVPAFDAVKLTSHRVRLFIRAARTAMGDEIGRTLHGPQGSAAAYLVSREGARRLCETLRVMELPWDMALERFWAANTDVYCVRRNVLAFSPSRARSSIVGPSGSYRSMRFAWQKRLGAAVFRIEDHLRRLHHVFKKPPLGRTTLNADTPEPPQTNGWAVVTLMLLMVFVSAVWYEAETYRLAGLIFVAAAVWRWFRFDLWTYGKPLIGWVGLLCVGWGIHVLARLAIAYSETGQFETLQGSYLLPLLYPTTGFALWAYVRRPGAAILAFMGLSLALLAIGTDHSAIARGGEPRIWMFDNAMHAAVAAAVVFLSAARFTIHITGRYDTTLVARFWLGGLAAAVTVLAVVNLLTLQSRSAWTALAIAFPVLAALVLLEGNRRERFAICLVLVVSVAIAAFGWQFVWTTDGDTALSAWHFVADILLCGVPFTVQEALAGEAAPEAFKVRLLLWNDAFKVWSNHLLFGAGSNWAAEWLDVVGDGIDDVLHNGYLEVAVRYGLVGLAFFIFMFLWAAAQVHDAARAQLIDPAAWHCYVSTLIFFAITLLGNSINRLAVGEAFAWFAAAFGFHCFFLRQRAGRVKVTTYF</sequence>
<feature type="domain" description="O-antigen ligase-related" evidence="7">
    <location>
        <begin position="453"/>
        <end position="616"/>
    </location>
</feature>
<feature type="transmembrane region" description="Helical" evidence="5">
    <location>
        <begin position="662"/>
        <end position="682"/>
    </location>
</feature>
<feature type="domain" description="Glycosyl transferase family 25" evidence="6">
    <location>
        <begin position="4"/>
        <end position="178"/>
    </location>
</feature>
<comment type="subcellular location">
    <subcellularLocation>
        <location evidence="1">Membrane</location>
        <topology evidence="1">Multi-pass membrane protein</topology>
    </subcellularLocation>
</comment>
<feature type="transmembrane region" description="Helical" evidence="5">
    <location>
        <begin position="411"/>
        <end position="430"/>
    </location>
</feature>
<feature type="transmembrane region" description="Helical" evidence="5">
    <location>
        <begin position="318"/>
        <end position="341"/>
    </location>
</feature>
<evidence type="ECO:0000256" key="5">
    <source>
        <dbReference type="SAM" id="Phobius"/>
    </source>
</evidence>
<feature type="transmembrane region" description="Helical" evidence="5">
    <location>
        <begin position="604"/>
        <end position="626"/>
    </location>
</feature>
<feature type="transmembrane region" description="Helical" evidence="5">
    <location>
        <begin position="638"/>
        <end position="656"/>
    </location>
</feature>
<accession>A0ABS9QNT8</accession>
<evidence type="ECO:0000256" key="4">
    <source>
        <dbReference type="ARBA" id="ARBA00023136"/>
    </source>
</evidence>
<dbReference type="InterPro" id="IPR002654">
    <property type="entry name" value="Glyco_trans_25"/>
</dbReference>
<evidence type="ECO:0000256" key="3">
    <source>
        <dbReference type="ARBA" id="ARBA00022989"/>
    </source>
</evidence>
<dbReference type="Proteomes" id="UP001201701">
    <property type="component" value="Unassembled WGS sequence"/>
</dbReference>
<evidence type="ECO:0000259" key="7">
    <source>
        <dbReference type="Pfam" id="PF04932"/>
    </source>
</evidence>
<evidence type="ECO:0000256" key="2">
    <source>
        <dbReference type="ARBA" id="ARBA00022692"/>
    </source>
</evidence>
<keyword evidence="3 5" id="KW-1133">Transmembrane helix</keyword>
<keyword evidence="9" id="KW-1185">Reference proteome</keyword>
<evidence type="ECO:0000259" key="6">
    <source>
        <dbReference type="Pfam" id="PF01755"/>
    </source>
</evidence>
<proteinExistence type="predicted"/>
<evidence type="ECO:0000313" key="9">
    <source>
        <dbReference type="Proteomes" id="UP001201701"/>
    </source>
</evidence>
<dbReference type="CDD" id="cd06532">
    <property type="entry name" value="Glyco_transf_25"/>
    <property type="match status" value="1"/>
</dbReference>
<dbReference type="Pfam" id="PF04932">
    <property type="entry name" value="Wzy_C"/>
    <property type="match status" value="1"/>
</dbReference>
<protein>
    <submittedName>
        <fullName evidence="8">O-antigen ligase family protein</fullName>
    </submittedName>
</protein>
<feature type="transmembrane region" description="Helical" evidence="5">
    <location>
        <begin position="468"/>
        <end position="486"/>
    </location>
</feature>
<reference evidence="8 9" key="1">
    <citation type="submission" date="2022-02" db="EMBL/GenBank/DDBJ databases">
        <title>Draft genome sequence of Mezorhizobium retamae strain IRAMC:0171 isolated from Retama raetam nodules.</title>
        <authorList>
            <person name="Bengaied R."/>
            <person name="Sbissi I."/>
            <person name="Huber K."/>
            <person name="Ghodbane F."/>
            <person name="Nouioui I."/>
            <person name="Tarhouni M."/>
            <person name="Gtari M."/>
        </authorList>
    </citation>
    <scope>NUCLEOTIDE SEQUENCE [LARGE SCALE GENOMIC DNA]</scope>
    <source>
        <strain evidence="8 9">IRAMC:0171</strain>
    </source>
</reference>
<dbReference type="RefSeq" id="WP_239370606.1">
    <property type="nucleotide sequence ID" value="NZ_JAKREW010000071.1"/>
</dbReference>
<comment type="caution">
    <text evidence="8">The sequence shown here is derived from an EMBL/GenBank/DDBJ whole genome shotgun (WGS) entry which is preliminary data.</text>
</comment>
<name>A0ABS9QNT8_9HYPH</name>
<dbReference type="Pfam" id="PF01755">
    <property type="entry name" value="Glyco_transf_25"/>
    <property type="match status" value="1"/>
</dbReference>
<feature type="transmembrane region" description="Helical" evidence="5">
    <location>
        <begin position="493"/>
        <end position="514"/>
    </location>
</feature>
<feature type="transmembrane region" description="Helical" evidence="5">
    <location>
        <begin position="353"/>
        <end position="370"/>
    </location>
</feature>
<keyword evidence="8" id="KW-0436">Ligase</keyword>
<dbReference type="PANTHER" id="PTHR37422:SF13">
    <property type="entry name" value="LIPOPOLYSACCHARIDE BIOSYNTHESIS PROTEIN PA4999-RELATED"/>
    <property type="match status" value="1"/>
</dbReference>
<evidence type="ECO:0000256" key="1">
    <source>
        <dbReference type="ARBA" id="ARBA00004141"/>
    </source>
</evidence>
<dbReference type="InterPro" id="IPR051533">
    <property type="entry name" value="WaaL-like"/>
</dbReference>
<feature type="transmembrane region" description="Helical" evidence="5">
    <location>
        <begin position="290"/>
        <end position="306"/>
    </location>
</feature>
<organism evidence="8 9">
    <name type="scientific">Mesorhizobium retamae</name>
    <dbReference type="NCBI Taxonomy" id="2912854"/>
    <lineage>
        <taxon>Bacteria</taxon>
        <taxon>Pseudomonadati</taxon>
        <taxon>Pseudomonadota</taxon>
        <taxon>Alphaproteobacteria</taxon>
        <taxon>Hyphomicrobiales</taxon>
        <taxon>Phyllobacteriaceae</taxon>
        <taxon>Mesorhizobium</taxon>
    </lineage>
</organism>
<gene>
    <name evidence="8" type="ORF">L4923_29160</name>
</gene>